<gene>
    <name evidence="9" type="ORF">QBC32DRAFT_67891</name>
</gene>
<evidence type="ECO:0000256" key="2">
    <source>
        <dbReference type="ARBA" id="ARBA00004584"/>
    </source>
</evidence>
<evidence type="ECO:0000256" key="3">
    <source>
        <dbReference type="ARBA" id="ARBA00005795"/>
    </source>
</evidence>
<dbReference type="GO" id="GO:0000775">
    <property type="term" value="C:chromosome, centromeric region"/>
    <property type="evidence" value="ECO:0007669"/>
    <property type="project" value="UniProtKB-SubCell"/>
</dbReference>
<feature type="compositionally biased region" description="Basic and acidic residues" evidence="8">
    <location>
        <begin position="282"/>
        <end position="299"/>
    </location>
</feature>
<keyword evidence="7" id="KW-0137">Centromere</keyword>
<evidence type="ECO:0000256" key="7">
    <source>
        <dbReference type="ARBA" id="ARBA00023328"/>
    </source>
</evidence>
<feature type="compositionally biased region" description="Basic residues" evidence="8">
    <location>
        <begin position="242"/>
        <end position="251"/>
    </location>
</feature>
<comment type="caution">
    <text evidence="9">The sequence shown here is derived from an EMBL/GenBank/DDBJ whole genome shotgun (WGS) entry which is preliminary data.</text>
</comment>
<feature type="region of interest" description="Disordered" evidence="8">
    <location>
        <begin position="168"/>
        <end position="187"/>
    </location>
</feature>
<comment type="subcellular location">
    <subcellularLocation>
        <location evidence="2">Chromosome</location>
        <location evidence="2">Centromere</location>
    </subcellularLocation>
    <subcellularLocation>
        <location evidence="1">Nucleus</location>
    </subcellularLocation>
</comment>
<dbReference type="PANTHER" id="PTHR14401:SF6">
    <property type="entry name" value="CENTROMERE PROTEIN K"/>
    <property type="match status" value="1"/>
</dbReference>
<evidence type="ECO:0008006" key="11">
    <source>
        <dbReference type="Google" id="ProtNLM"/>
    </source>
</evidence>
<proteinExistence type="inferred from homology"/>
<dbReference type="GO" id="GO:0000070">
    <property type="term" value="P:mitotic sister chromatid segregation"/>
    <property type="evidence" value="ECO:0007669"/>
    <property type="project" value="TreeGrafter"/>
</dbReference>
<organism evidence="9 10">
    <name type="scientific">Pseudoneurospora amorphoporcata</name>
    <dbReference type="NCBI Taxonomy" id="241081"/>
    <lineage>
        <taxon>Eukaryota</taxon>
        <taxon>Fungi</taxon>
        <taxon>Dikarya</taxon>
        <taxon>Ascomycota</taxon>
        <taxon>Pezizomycotina</taxon>
        <taxon>Sordariomycetes</taxon>
        <taxon>Sordariomycetidae</taxon>
        <taxon>Sordariales</taxon>
        <taxon>Sordariaceae</taxon>
        <taxon>Pseudoneurospora</taxon>
    </lineage>
</organism>
<keyword evidence="6" id="KW-0539">Nucleus</keyword>
<evidence type="ECO:0000256" key="8">
    <source>
        <dbReference type="SAM" id="MobiDB-lite"/>
    </source>
</evidence>
<dbReference type="AlphaFoldDB" id="A0AAN6P3E0"/>
<reference evidence="9" key="1">
    <citation type="journal article" date="2023" name="Mol. Phylogenet. Evol.">
        <title>Genome-scale phylogeny and comparative genomics of the fungal order Sordariales.</title>
        <authorList>
            <person name="Hensen N."/>
            <person name="Bonometti L."/>
            <person name="Westerberg I."/>
            <person name="Brannstrom I.O."/>
            <person name="Guillou S."/>
            <person name="Cros-Aarteil S."/>
            <person name="Calhoun S."/>
            <person name="Haridas S."/>
            <person name="Kuo A."/>
            <person name="Mondo S."/>
            <person name="Pangilinan J."/>
            <person name="Riley R."/>
            <person name="LaButti K."/>
            <person name="Andreopoulos B."/>
            <person name="Lipzen A."/>
            <person name="Chen C."/>
            <person name="Yan M."/>
            <person name="Daum C."/>
            <person name="Ng V."/>
            <person name="Clum A."/>
            <person name="Steindorff A."/>
            <person name="Ohm R.A."/>
            <person name="Martin F."/>
            <person name="Silar P."/>
            <person name="Natvig D.O."/>
            <person name="Lalanne C."/>
            <person name="Gautier V."/>
            <person name="Ament-Velasquez S.L."/>
            <person name="Kruys A."/>
            <person name="Hutchinson M.I."/>
            <person name="Powell A.J."/>
            <person name="Barry K."/>
            <person name="Miller A.N."/>
            <person name="Grigoriev I.V."/>
            <person name="Debuchy R."/>
            <person name="Gladieux P."/>
            <person name="Hiltunen Thoren M."/>
            <person name="Johannesson H."/>
        </authorList>
    </citation>
    <scope>NUCLEOTIDE SEQUENCE</scope>
    <source>
        <strain evidence="9">CBS 626.80</strain>
    </source>
</reference>
<dbReference type="Proteomes" id="UP001303222">
    <property type="component" value="Unassembled WGS sequence"/>
</dbReference>
<evidence type="ECO:0000256" key="6">
    <source>
        <dbReference type="ARBA" id="ARBA00023242"/>
    </source>
</evidence>
<name>A0AAN6P3E0_9PEZI</name>
<comment type="similarity">
    <text evidence="3">Belongs to the CENP-K/MCM22 family.</text>
</comment>
<feature type="region of interest" description="Disordered" evidence="8">
    <location>
        <begin position="241"/>
        <end position="322"/>
    </location>
</feature>
<sequence>MEGIIEGSTTATGTSTSNGSRSGGRVKDPVHEANLERTIRELKRMTAEAEATLNELKLNMAQNGTTPPPLTPLSSLHLLTRAYTSLSESDPTPLLPFPDSVLPALLALRKTSQTIAQTNSHLSSSSSLLDQQKRQLEDLKTEVREQNELHSALQARVELLRKGMEARKEMSPEEVAKQELEKMEDDKKRYDEETKKLVRELNWFIEEYLGPLLAAEEMGGPVVGEMMDLDGADLKKGFNARGKLRKSRAGNKKADDDDEERNGEGDKRQTRIDEIWGTGARVQKDHHQQQQQDGREGNRDNGNGNGNGKRKRERDEASAAGAEMRSLIEKLLNKSMDAGGDSSAAYVKIERETAAARFLVRSKVAVFHPRDATRLRLVDFGRELDD</sequence>
<evidence type="ECO:0000256" key="1">
    <source>
        <dbReference type="ARBA" id="ARBA00004123"/>
    </source>
</evidence>
<dbReference type="EMBL" id="MU859083">
    <property type="protein sequence ID" value="KAK3954882.1"/>
    <property type="molecule type" value="Genomic_DNA"/>
</dbReference>
<accession>A0AAN6P3E0</accession>
<dbReference type="PANTHER" id="PTHR14401">
    <property type="entry name" value="CENTROMERE PROTEIN K"/>
    <property type="match status" value="1"/>
</dbReference>
<evidence type="ECO:0000256" key="4">
    <source>
        <dbReference type="ARBA" id="ARBA00022454"/>
    </source>
</evidence>
<reference evidence="9" key="2">
    <citation type="submission" date="2023-06" db="EMBL/GenBank/DDBJ databases">
        <authorList>
            <consortium name="Lawrence Berkeley National Laboratory"/>
            <person name="Mondo S.J."/>
            <person name="Hensen N."/>
            <person name="Bonometti L."/>
            <person name="Westerberg I."/>
            <person name="Brannstrom I.O."/>
            <person name="Guillou S."/>
            <person name="Cros-Aarteil S."/>
            <person name="Calhoun S."/>
            <person name="Haridas S."/>
            <person name="Kuo A."/>
            <person name="Pangilinan J."/>
            <person name="Riley R."/>
            <person name="Labutti K."/>
            <person name="Andreopoulos B."/>
            <person name="Lipzen A."/>
            <person name="Chen C."/>
            <person name="Yanf M."/>
            <person name="Daum C."/>
            <person name="Ng V."/>
            <person name="Clum A."/>
            <person name="Steindorff A."/>
            <person name="Ohm R."/>
            <person name="Martin F."/>
            <person name="Silar P."/>
            <person name="Natvig D."/>
            <person name="Lalanne C."/>
            <person name="Gautier V."/>
            <person name="Ament-Velasquez S.L."/>
            <person name="Kruys A."/>
            <person name="Hutchinson M.I."/>
            <person name="Powell A.J."/>
            <person name="Barry K."/>
            <person name="Miller A.N."/>
            <person name="Grigoriev I.V."/>
            <person name="Debuchy R."/>
            <person name="Gladieux P."/>
            <person name="Thoren M.H."/>
            <person name="Johannesson H."/>
        </authorList>
    </citation>
    <scope>NUCLEOTIDE SEQUENCE</scope>
    <source>
        <strain evidence="9">CBS 626.80</strain>
    </source>
</reference>
<evidence type="ECO:0000256" key="5">
    <source>
        <dbReference type="ARBA" id="ARBA00023054"/>
    </source>
</evidence>
<dbReference type="GO" id="GO:0051382">
    <property type="term" value="P:kinetochore assembly"/>
    <property type="evidence" value="ECO:0007669"/>
    <property type="project" value="InterPro"/>
</dbReference>
<keyword evidence="5" id="KW-0175">Coiled coil</keyword>
<evidence type="ECO:0000313" key="10">
    <source>
        <dbReference type="Proteomes" id="UP001303222"/>
    </source>
</evidence>
<dbReference type="GO" id="GO:0005634">
    <property type="term" value="C:nucleus"/>
    <property type="evidence" value="ECO:0007669"/>
    <property type="project" value="UniProtKB-SubCell"/>
</dbReference>
<feature type="compositionally biased region" description="Low complexity" evidence="8">
    <location>
        <begin position="7"/>
        <end position="20"/>
    </location>
</feature>
<protein>
    <recommendedName>
        <fullName evidence="11">Centromere protein Cenp-K</fullName>
    </recommendedName>
</protein>
<keyword evidence="10" id="KW-1185">Reference proteome</keyword>
<keyword evidence="4" id="KW-0158">Chromosome</keyword>
<dbReference type="InterPro" id="IPR020993">
    <property type="entry name" value="Centromere_CenpK"/>
</dbReference>
<feature type="compositionally biased region" description="Basic and acidic residues" evidence="8">
    <location>
        <begin position="262"/>
        <end position="274"/>
    </location>
</feature>
<feature type="region of interest" description="Disordered" evidence="8">
    <location>
        <begin position="1"/>
        <end position="33"/>
    </location>
</feature>
<evidence type="ECO:0000313" key="9">
    <source>
        <dbReference type="EMBL" id="KAK3954882.1"/>
    </source>
</evidence>